<reference evidence="1" key="1">
    <citation type="journal article" date="2015" name="Nature">
        <title>Complex archaea that bridge the gap between prokaryotes and eukaryotes.</title>
        <authorList>
            <person name="Spang A."/>
            <person name="Saw J.H."/>
            <person name="Jorgensen S.L."/>
            <person name="Zaremba-Niedzwiedzka K."/>
            <person name="Martijn J."/>
            <person name="Lind A.E."/>
            <person name="van Eijk R."/>
            <person name="Schleper C."/>
            <person name="Guy L."/>
            <person name="Ettema T.J."/>
        </authorList>
    </citation>
    <scope>NUCLEOTIDE SEQUENCE</scope>
</reference>
<name>A0A0F9C661_9ZZZZ</name>
<sequence>RYTLIEFITSSVKKEAPKSELTESYDKEDRDIKLLTYKILVDSFNEKFGGRLTASQKKLLREYTNSVTNSPALKNYLNSEVPKVKKKLQELLPYINDKVTKIKVKEVVNVIDKLQEGKLVADNQVVTLLRYYELVEELEKRCDKEKKTA</sequence>
<dbReference type="EMBL" id="LAZR01045833">
    <property type="protein sequence ID" value="KKK97929.1"/>
    <property type="molecule type" value="Genomic_DNA"/>
</dbReference>
<gene>
    <name evidence="1" type="ORF">LCGC14_2647810</name>
</gene>
<protein>
    <submittedName>
        <fullName evidence="1">Uncharacterized protein</fullName>
    </submittedName>
</protein>
<proteinExistence type="predicted"/>
<organism evidence="1">
    <name type="scientific">marine sediment metagenome</name>
    <dbReference type="NCBI Taxonomy" id="412755"/>
    <lineage>
        <taxon>unclassified sequences</taxon>
        <taxon>metagenomes</taxon>
        <taxon>ecological metagenomes</taxon>
    </lineage>
</organism>
<dbReference type="AlphaFoldDB" id="A0A0F9C661"/>
<accession>A0A0F9C661</accession>
<feature type="non-terminal residue" evidence="1">
    <location>
        <position position="1"/>
    </location>
</feature>
<evidence type="ECO:0000313" key="1">
    <source>
        <dbReference type="EMBL" id="KKK97929.1"/>
    </source>
</evidence>
<comment type="caution">
    <text evidence="1">The sequence shown here is derived from an EMBL/GenBank/DDBJ whole genome shotgun (WGS) entry which is preliminary data.</text>
</comment>